<evidence type="ECO:0000259" key="1">
    <source>
        <dbReference type="Pfam" id="PF14111"/>
    </source>
</evidence>
<dbReference type="PANTHER" id="PTHR31286">
    <property type="entry name" value="GLYCINE-RICH CELL WALL STRUCTURAL PROTEIN 1.8-LIKE"/>
    <property type="match status" value="1"/>
</dbReference>
<organism evidence="2 3">
    <name type="scientific">Gossypium arboreum</name>
    <name type="common">Tree cotton</name>
    <name type="synonym">Gossypium nanking</name>
    <dbReference type="NCBI Taxonomy" id="29729"/>
    <lineage>
        <taxon>Eukaryota</taxon>
        <taxon>Viridiplantae</taxon>
        <taxon>Streptophyta</taxon>
        <taxon>Embryophyta</taxon>
        <taxon>Tracheophyta</taxon>
        <taxon>Spermatophyta</taxon>
        <taxon>Magnoliopsida</taxon>
        <taxon>eudicotyledons</taxon>
        <taxon>Gunneridae</taxon>
        <taxon>Pentapetalae</taxon>
        <taxon>rosids</taxon>
        <taxon>malvids</taxon>
        <taxon>Malvales</taxon>
        <taxon>Malvaceae</taxon>
        <taxon>Malvoideae</taxon>
        <taxon>Gossypium</taxon>
    </lineage>
</organism>
<accession>A0ABR0Q3J7</accession>
<evidence type="ECO:0000313" key="2">
    <source>
        <dbReference type="EMBL" id="KAK5833746.1"/>
    </source>
</evidence>
<dbReference type="InterPro" id="IPR025558">
    <property type="entry name" value="DUF4283"/>
</dbReference>
<reference evidence="2 3" key="1">
    <citation type="submission" date="2023-03" db="EMBL/GenBank/DDBJ databases">
        <title>WGS of Gossypium arboreum.</title>
        <authorList>
            <person name="Yu D."/>
        </authorList>
    </citation>
    <scope>NUCLEOTIDE SEQUENCE [LARGE SCALE GENOMIC DNA]</scope>
    <source>
        <tissue evidence="2">Leaf</tissue>
    </source>
</reference>
<keyword evidence="3" id="KW-1185">Reference proteome</keyword>
<dbReference type="EMBL" id="JARKNE010000005">
    <property type="protein sequence ID" value="KAK5833746.1"/>
    <property type="molecule type" value="Genomic_DNA"/>
</dbReference>
<proteinExistence type="predicted"/>
<dbReference type="Proteomes" id="UP001358586">
    <property type="component" value="Chromosome 5"/>
</dbReference>
<name>A0ABR0Q3J7_GOSAR</name>
<sequence length="162" mass="18770">MDKDINAMLERLKFSEEESVTVISNNTGNNLQVFEAWAVGKIMAVEKPNREVMYKVLRSLWFTKEAVNVVALNDETILFKFGCIEDRNIILNLMPWLFGNCLFDMMPFIKGKEIDTYEFNLSPFSLRIYNIPLEYMDRQTALDVDNAIGELVVIDWKDRNGG</sequence>
<dbReference type="InterPro" id="IPR040256">
    <property type="entry name" value="At4g02000-like"/>
</dbReference>
<dbReference type="PANTHER" id="PTHR31286:SF178">
    <property type="entry name" value="DUF4283 DOMAIN-CONTAINING PROTEIN"/>
    <property type="match status" value="1"/>
</dbReference>
<evidence type="ECO:0000313" key="3">
    <source>
        <dbReference type="Proteomes" id="UP001358586"/>
    </source>
</evidence>
<gene>
    <name evidence="2" type="ORF">PVK06_017600</name>
</gene>
<dbReference type="Pfam" id="PF14111">
    <property type="entry name" value="DUF4283"/>
    <property type="match status" value="1"/>
</dbReference>
<feature type="domain" description="DUF4283" evidence="1">
    <location>
        <begin position="39"/>
        <end position="103"/>
    </location>
</feature>
<comment type="caution">
    <text evidence="2">The sequence shown here is derived from an EMBL/GenBank/DDBJ whole genome shotgun (WGS) entry which is preliminary data.</text>
</comment>
<protein>
    <recommendedName>
        <fullName evidence="1">DUF4283 domain-containing protein</fullName>
    </recommendedName>
</protein>